<evidence type="ECO:0000313" key="2">
    <source>
        <dbReference type="Proteomes" id="UP001189624"/>
    </source>
</evidence>
<sequence>MTCCEWRQRCATSGDQQQAMACSREQQAETNNTNNKQKHRSNYVNMCFRCDAKLRHLFKCLVDGYQTKKVKNQNRKSLFR</sequence>
<dbReference type="EMBL" id="OY731398">
    <property type="protein sequence ID" value="CAJ1842972.1"/>
    <property type="molecule type" value="Genomic_DNA"/>
</dbReference>
<protein>
    <submittedName>
        <fullName evidence="1">Uncharacterized protein</fullName>
    </submittedName>
</protein>
<proteinExistence type="predicted"/>
<name>A0AA86RNF7_9FABA</name>
<dbReference type="Gramene" id="rna-AYBTSS11_LOCUS1708">
    <property type="protein sequence ID" value="CAJ1842972.1"/>
    <property type="gene ID" value="gene-AYBTSS11_LOCUS1708"/>
</dbReference>
<dbReference type="Proteomes" id="UP001189624">
    <property type="component" value="Chromosome 1"/>
</dbReference>
<gene>
    <name evidence="1" type="ORF">AYBTSS11_LOCUS1708</name>
</gene>
<organism evidence="1 2">
    <name type="scientific">Sphenostylis stenocarpa</name>
    <dbReference type="NCBI Taxonomy" id="92480"/>
    <lineage>
        <taxon>Eukaryota</taxon>
        <taxon>Viridiplantae</taxon>
        <taxon>Streptophyta</taxon>
        <taxon>Embryophyta</taxon>
        <taxon>Tracheophyta</taxon>
        <taxon>Spermatophyta</taxon>
        <taxon>Magnoliopsida</taxon>
        <taxon>eudicotyledons</taxon>
        <taxon>Gunneridae</taxon>
        <taxon>Pentapetalae</taxon>
        <taxon>rosids</taxon>
        <taxon>fabids</taxon>
        <taxon>Fabales</taxon>
        <taxon>Fabaceae</taxon>
        <taxon>Papilionoideae</taxon>
        <taxon>50 kb inversion clade</taxon>
        <taxon>NPAAA clade</taxon>
        <taxon>indigoferoid/millettioid clade</taxon>
        <taxon>Phaseoleae</taxon>
        <taxon>Sphenostylis</taxon>
    </lineage>
</organism>
<accession>A0AA86RNF7</accession>
<reference evidence="1" key="1">
    <citation type="submission" date="2023-10" db="EMBL/GenBank/DDBJ databases">
        <authorList>
            <person name="Domelevo Entfellner J.-B."/>
        </authorList>
    </citation>
    <scope>NUCLEOTIDE SEQUENCE</scope>
</reference>
<keyword evidence="2" id="KW-1185">Reference proteome</keyword>
<evidence type="ECO:0000313" key="1">
    <source>
        <dbReference type="EMBL" id="CAJ1842972.1"/>
    </source>
</evidence>
<dbReference type="AlphaFoldDB" id="A0AA86RNF7"/>